<keyword evidence="6" id="KW-1185">Reference proteome</keyword>
<dbReference type="PANTHER" id="PTHR10048">
    <property type="entry name" value="PHOSPHATIDYLINOSITOL KINASE"/>
    <property type="match status" value="1"/>
</dbReference>
<dbReference type="InterPro" id="IPR011009">
    <property type="entry name" value="Kinase-like_dom_sf"/>
</dbReference>
<comment type="similarity">
    <text evidence="1">Belongs to the PI3/PI4-kinase family. Type III PI4K subfamily.</text>
</comment>
<evidence type="ECO:0000313" key="5">
    <source>
        <dbReference type="Ensembl" id="ENSOMYP00000129673.1"/>
    </source>
</evidence>
<dbReference type="Gene3D" id="1.10.1070.11">
    <property type="entry name" value="Phosphatidylinositol 3-/4-kinase, catalytic domain"/>
    <property type="match status" value="1"/>
</dbReference>
<dbReference type="Ensembl" id="ENSOMYT00000143013.1">
    <property type="protein sequence ID" value="ENSOMYP00000129673.1"/>
    <property type="gene ID" value="ENSOMYG00000042490.2"/>
</dbReference>
<keyword evidence="2" id="KW-0808">Transferase</keyword>
<dbReference type="InterPro" id="IPR036940">
    <property type="entry name" value="PI3/4_kinase_cat_sf"/>
</dbReference>
<dbReference type="PROSITE" id="PS50290">
    <property type="entry name" value="PI3_4_KINASE_3"/>
    <property type="match status" value="1"/>
</dbReference>
<reference evidence="5" key="2">
    <citation type="submission" date="2025-08" db="UniProtKB">
        <authorList>
            <consortium name="Ensembl"/>
        </authorList>
    </citation>
    <scope>IDENTIFICATION</scope>
</reference>
<dbReference type="AlphaFoldDB" id="A0A8K9X957"/>
<evidence type="ECO:0000256" key="1">
    <source>
        <dbReference type="ARBA" id="ARBA00006209"/>
    </source>
</evidence>
<dbReference type="SUPFAM" id="SSF56112">
    <property type="entry name" value="Protein kinase-like (PK-like)"/>
    <property type="match status" value="1"/>
</dbReference>
<dbReference type="Proteomes" id="UP000694395">
    <property type="component" value="Chromosome 9"/>
</dbReference>
<name>A0A8K9X957_ONCMY</name>
<dbReference type="Pfam" id="PF00454">
    <property type="entry name" value="PI3_PI4_kinase"/>
    <property type="match status" value="1"/>
</dbReference>
<evidence type="ECO:0000313" key="6">
    <source>
        <dbReference type="Proteomes" id="UP000694395"/>
    </source>
</evidence>
<reference evidence="5" key="3">
    <citation type="submission" date="2025-09" db="UniProtKB">
        <authorList>
            <consortium name="Ensembl"/>
        </authorList>
    </citation>
    <scope>IDENTIFICATION</scope>
</reference>
<reference evidence="5" key="1">
    <citation type="submission" date="2020-07" db="EMBL/GenBank/DDBJ databases">
        <title>A long reads based de novo assembly of the rainbow trout Arlee double haploid line genome.</title>
        <authorList>
            <person name="Gao G."/>
            <person name="Palti Y."/>
        </authorList>
    </citation>
    <scope>NUCLEOTIDE SEQUENCE [LARGE SCALE GENOMIC DNA]</scope>
</reference>
<dbReference type="GO" id="GO:0048015">
    <property type="term" value="P:phosphatidylinositol-mediated signaling"/>
    <property type="evidence" value="ECO:0007669"/>
    <property type="project" value="TreeGrafter"/>
</dbReference>
<evidence type="ECO:0000256" key="2">
    <source>
        <dbReference type="ARBA" id="ARBA00022679"/>
    </source>
</evidence>
<dbReference type="InterPro" id="IPR000403">
    <property type="entry name" value="PI3/4_kinase_cat_dom"/>
</dbReference>
<accession>A0A8K9X957</accession>
<dbReference type="GO" id="GO:0005737">
    <property type="term" value="C:cytoplasm"/>
    <property type="evidence" value="ECO:0007669"/>
    <property type="project" value="TreeGrafter"/>
</dbReference>
<keyword evidence="3" id="KW-0418">Kinase</keyword>
<dbReference type="InterPro" id="IPR015433">
    <property type="entry name" value="PI3/4_kinase"/>
</dbReference>
<dbReference type="GO" id="GO:0005886">
    <property type="term" value="C:plasma membrane"/>
    <property type="evidence" value="ECO:0007669"/>
    <property type="project" value="TreeGrafter"/>
</dbReference>
<organism evidence="5 6">
    <name type="scientific">Oncorhynchus mykiss</name>
    <name type="common">Rainbow trout</name>
    <name type="synonym">Salmo gairdneri</name>
    <dbReference type="NCBI Taxonomy" id="8022"/>
    <lineage>
        <taxon>Eukaryota</taxon>
        <taxon>Metazoa</taxon>
        <taxon>Chordata</taxon>
        <taxon>Craniata</taxon>
        <taxon>Vertebrata</taxon>
        <taxon>Euteleostomi</taxon>
        <taxon>Actinopterygii</taxon>
        <taxon>Neopterygii</taxon>
        <taxon>Teleostei</taxon>
        <taxon>Protacanthopterygii</taxon>
        <taxon>Salmoniformes</taxon>
        <taxon>Salmonidae</taxon>
        <taxon>Salmoninae</taxon>
        <taxon>Oncorhynchus</taxon>
    </lineage>
</organism>
<dbReference type="GO" id="GO:0046854">
    <property type="term" value="P:phosphatidylinositol phosphate biosynthetic process"/>
    <property type="evidence" value="ECO:0007669"/>
    <property type="project" value="InterPro"/>
</dbReference>
<sequence>MIEEIIGSYEDESTLAFQKARHNFICNMAAYTLLLFLLQIKDGHNRNIMQDSKGRLIHINFGSCLRVLLVVTWAGSQTSMVSLVTLMLDTGLPCFRGQTIKLPKHFYPQDMTAEQLIKWPPGLFDLVSLHCCYSLFIYA</sequence>
<dbReference type="GO" id="GO:0004430">
    <property type="term" value="F:1-phosphatidylinositol 4-kinase activity"/>
    <property type="evidence" value="ECO:0007669"/>
    <property type="project" value="TreeGrafter"/>
</dbReference>
<dbReference type="PANTHER" id="PTHR10048:SF15">
    <property type="entry name" value="PHOSPHATIDYLINOSITOL 4-KINASE ALPHA"/>
    <property type="match status" value="1"/>
</dbReference>
<evidence type="ECO:0000256" key="3">
    <source>
        <dbReference type="ARBA" id="ARBA00022777"/>
    </source>
</evidence>
<proteinExistence type="inferred from homology"/>
<protein>
    <recommendedName>
        <fullName evidence="4">PI3K/PI4K catalytic domain-containing protein</fullName>
    </recommendedName>
</protein>
<evidence type="ECO:0000259" key="4">
    <source>
        <dbReference type="PROSITE" id="PS50290"/>
    </source>
</evidence>
<feature type="domain" description="PI3K/PI4K catalytic" evidence="4">
    <location>
        <begin position="1"/>
        <end position="139"/>
    </location>
</feature>